<evidence type="ECO:0000256" key="1">
    <source>
        <dbReference type="SAM" id="SignalP"/>
    </source>
</evidence>
<keyword evidence="3" id="KW-1185">Reference proteome</keyword>
<name>A0ABZ2Z7B6_9BACT</name>
<dbReference type="RefSeq" id="WP_341842309.1">
    <property type="nucleotide sequence ID" value="NZ_CP149792.1"/>
</dbReference>
<protein>
    <recommendedName>
        <fullName evidence="4">Heme-binding HmuY-like protein</fullName>
    </recommendedName>
</protein>
<sequence length="237" mass="24458">MITMKKTLRPAGGLLAAALFLASCSKNSDVAAPETSRIPAGSLGVAVTIPDGTSQAITGPGVTSGTIARSGSLYTVTNFKQAYSTGPGQPADGNFYWRFSVNEAGTPSTLEVKFTGIATGDIIPKDSIKFIDKSFATVVAADWALGTLPGPSPAGSNVIGMNNVTGTGVPPGVSAYANGKGWYTYGWSTGHTVTPVAGRTLLIKVGATLWKMQVTSIYQNGITGGAFPYYNFVYQGL</sequence>
<evidence type="ECO:0008006" key="4">
    <source>
        <dbReference type="Google" id="ProtNLM"/>
    </source>
</evidence>
<evidence type="ECO:0000313" key="3">
    <source>
        <dbReference type="Proteomes" id="UP001449657"/>
    </source>
</evidence>
<accession>A0ABZ2Z7B6</accession>
<evidence type="ECO:0000313" key="2">
    <source>
        <dbReference type="EMBL" id="WZN47684.1"/>
    </source>
</evidence>
<reference evidence="2 3" key="1">
    <citation type="submission" date="2024-03" db="EMBL/GenBank/DDBJ databases">
        <title>Chitinophaga caseinilytica sp. nov., a casein hydrolysing bacterium isolated from forest soil.</title>
        <authorList>
            <person name="Lee D.S."/>
            <person name="Han D.M."/>
            <person name="Baek J.H."/>
            <person name="Choi D.G."/>
            <person name="Jeon J.H."/>
            <person name="Jeon C.O."/>
        </authorList>
    </citation>
    <scope>NUCLEOTIDE SEQUENCE [LARGE SCALE GENOMIC DNA]</scope>
    <source>
        <strain evidence="2 3">KACC 19118</strain>
    </source>
</reference>
<dbReference type="PROSITE" id="PS51257">
    <property type="entry name" value="PROKAR_LIPOPROTEIN"/>
    <property type="match status" value="1"/>
</dbReference>
<keyword evidence="1" id="KW-0732">Signal</keyword>
<proteinExistence type="predicted"/>
<dbReference type="EMBL" id="CP150096">
    <property type="protein sequence ID" value="WZN47684.1"/>
    <property type="molecule type" value="Genomic_DNA"/>
</dbReference>
<feature type="chain" id="PRO_5046685375" description="Heme-binding HmuY-like protein" evidence="1">
    <location>
        <begin position="32"/>
        <end position="237"/>
    </location>
</feature>
<dbReference type="Proteomes" id="UP001449657">
    <property type="component" value="Chromosome"/>
</dbReference>
<feature type="signal peptide" evidence="1">
    <location>
        <begin position="1"/>
        <end position="31"/>
    </location>
</feature>
<gene>
    <name evidence="2" type="ORF">WJU22_05775</name>
</gene>
<organism evidence="2 3">
    <name type="scientific">Chitinophaga caseinilytica</name>
    <dbReference type="NCBI Taxonomy" id="2267521"/>
    <lineage>
        <taxon>Bacteria</taxon>
        <taxon>Pseudomonadati</taxon>
        <taxon>Bacteroidota</taxon>
        <taxon>Chitinophagia</taxon>
        <taxon>Chitinophagales</taxon>
        <taxon>Chitinophagaceae</taxon>
        <taxon>Chitinophaga</taxon>
    </lineage>
</organism>